<dbReference type="PROSITE" id="PS52015">
    <property type="entry name" value="TONB_CTD"/>
    <property type="match status" value="1"/>
</dbReference>
<reference evidence="7" key="1">
    <citation type="journal article" date="2018" name="Genome Biol.">
        <title>SKESA: strategic k-mer extension for scrupulous assemblies.</title>
        <authorList>
            <person name="Souvorov A."/>
            <person name="Agarwala R."/>
            <person name="Lipman D.J."/>
        </authorList>
    </citation>
    <scope>NUCLEOTIDE SEQUENCE</scope>
    <source>
        <strain evidence="7">MA.CK_97/00006015</strain>
    </source>
</reference>
<dbReference type="GO" id="GO:0055085">
    <property type="term" value="P:transmembrane transport"/>
    <property type="evidence" value="ECO:0007669"/>
    <property type="project" value="InterPro"/>
</dbReference>
<keyword evidence="5" id="KW-0997">Cell inner membrane</keyword>
<comment type="function">
    <text evidence="5">Interacts with outer membrane receptor proteins that carry out high-affinity binding and energy dependent uptake into the periplasmic space of specific substrates. It could act to transduce energy from the cytoplasmic membrane to specific energy-requiring processes in the outer membrane, resulting in the release into the periplasm of ligands bound by these outer membrane proteins.</text>
</comment>
<dbReference type="GO" id="GO:0015891">
    <property type="term" value="P:siderophore transport"/>
    <property type="evidence" value="ECO:0007669"/>
    <property type="project" value="InterPro"/>
</dbReference>
<evidence type="ECO:0000313" key="7">
    <source>
        <dbReference type="EMBL" id="HAG3254453.1"/>
    </source>
</evidence>
<gene>
    <name evidence="7" type="ORF">G8X54_003740</name>
</gene>
<dbReference type="EMBL" id="DAAXZP010000017">
    <property type="protein sequence ID" value="HAG3254453.1"/>
    <property type="molecule type" value="Genomic_DNA"/>
</dbReference>
<dbReference type="AlphaFoldDB" id="A0A761SAY8"/>
<proteinExistence type="inferred from homology"/>
<keyword evidence="3" id="KW-1133">Transmembrane helix</keyword>
<reference evidence="7" key="2">
    <citation type="submission" date="2020-02" db="EMBL/GenBank/DDBJ databases">
        <authorList>
            <consortium name="NCBI Pathogen Detection Project"/>
        </authorList>
    </citation>
    <scope>NUCLEOTIDE SEQUENCE</scope>
    <source>
        <strain evidence="7">MA.CK_97/00006015</strain>
    </source>
</reference>
<sequence>MKKGFVCVFFLCSFLMGCSGRVNNNQPRLLTSAYPAYPYYAVANRIEGFVEVKYDVGSDGKVSKIWIVKSEPQHLFDSSVISAMSKWRFERDKPYQGMRKRLQFKLSKGL</sequence>
<evidence type="ECO:0000259" key="6">
    <source>
        <dbReference type="PROSITE" id="PS52015"/>
    </source>
</evidence>
<evidence type="ECO:0000256" key="1">
    <source>
        <dbReference type="ARBA" id="ARBA00004167"/>
    </source>
</evidence>
<feature type="domain" description="TonB C-terminal" evidence="6">
    <location>
        <begin position="22"/>
        <end position="110"/>
    </location>
</feature>
<evidence type="ECO:0000256" key="4">
    <source>
        <dbReference type="ARBA" id="ARBA00023136"/>
    </source>
</evidence>
<keyword evidence="5" id="KW-0735">Signal-anchor</keyword>
<comment type="similarity">
    <text evidence="5">Belongs to the TonB family.</text>
</comment>
<dbReference type="InterPro" id="IPR003538">
    <property type="entry name" value="TonB"/>
</dbReference>
<keyword evidence="4" id="KW-0472">Membrane</keyword>
<dbReference type="NCBIfam" id="TIGR01352">
    <property type="entry name" value="tonB_Cterm"/>
    <property type="match status" value="1"/>
</dbReference>
<dbReference type="Gene3D" id="3.30.2420.10">
    <property type="entry name" value="TonB"/>
    <property type="match status" value="1"/>
</dbReference>
<dbReference type="InterPro" id="IPR037682">
    <property type="entry name" value="TonB_C"/>
</dbReference>
<dbReference type="GO" id="GO:0030288">
    <property type="term" value="C:outer membrane-bounded periplasmic space"/>
    <property type="evidence" value="ECO:0007669"/>
    <property type="project" value="InterPro"/>
</dbReference>
<dbReference type="InterPro" id="IPR006260">
    <property type="entry name" value="TonB/TolA_C"/>
</dbReference>
<dbReference type="Pfam" id="PF03544">
    <property type="entry name" value="TonB_C"/>
    <property type="match status" value="1"/>
</dbReference>
<keyword evidence="5" id="KW-0653">Protein transport</keyword>
<comment type="subcellular location">
    <subcellularLocation>
        <location evidence="5">Cell inner membrane</location>
        <topology evidence="5">Single-pass membrane protein</topology>
        <orientation evidence="5">Periplasmic side</orientation>
    </subcellularLocation>
    <subcellularLocation>
        <location evidence="1">Membrane</location>
        <topology evidence="1">Single-pass membrane protein</topology>
    </subcellularLocation>
</comment>
<dbReference type="GO" id="GO:0031992">
    <property type="term" value="F:energy transducer activity"/>
    <property type="evidence" value="ECO:0007669"/>
    <property type="project" value="InterPro"/>
</dbReference>
<protein>
    <recommendedName>
        <fullName evidence="5">Protein TonB</fullName>
    </recommendedName>
</protein>
<evidence type="ECO:0000256" key="3">
    <source>
        <dbReference type="ARBA" id="ARBA00022989"/>
    </source>
</evidence>
<keyword evidence="2" id="KW-0812">Transmembrane</keyword>
<name>A0A761SAY8_SALER</name>
<organism evidence="7">
    <name type="scientific">Salmonella enterica</name>
    <name type="common">Salmonella choleraesuis</name>
    <dbReference type="NCBI Taxonomy" id="28901"/>
    <lineage>
        <taxon>Bacteria</taxon>
        <taxon>Pseudomonadati</taxon>
        <taxon>Pseudomonadota</taxon>
        <taxon>Gammaproteobacteria</taxon>
        <taxon>Enterobacterales</taxon>
        <taxon>Enterobacteriaceae</taxon>
        <taxon>Salmonella</taxon>
    </lineage>
</organism>
<comment type="caution">
    <text evidence="7">The sequence shown here is derived from an EMBL/GenBank/DDBJ whole genome shotgun (WGS) entry which is preliminary data.</text>
</comment>
<evidence type="ECO:0000256" key="2">
    <source>
        <dbReference type="ARBA" id="ARBA00022692"/>
    </source>
</evidence>
<dbReference type="PROSITE" id="PS51257">
    <property type="entry name" value="PROKAR_LIPOPROTEIN"/>
    <property type="match status" value="1"/>
</dbReference>
<dbReference type="GO" id="GO:0005886">
    <property type="term" value="C:plasma membrane"/>
    <property type="evidence" value="ECO:0007669"/>
    <property type="project" value="UniProtKB-SubCell"/>
</dbReference>
<evidence type="ECO:0000256" key="5">
    <source>
        <dbReference type="RuleBase" id="RU362123"/>
    </source>
</evidence>
<dbReference type="SUPFAM" id="SSF74653">
    <property type="entry name" value="TolA/TonB C-terminal domain"/>
    <property type="match status" value="1"/>
</dbReference>
<dbReference type="PRINTS" id="PR01374">
    <property type="entry name" value="TONBPROTEIN"/>
</dbReference>
<accession>A0A761SAY8</accession>
<dbReference type="GO" id="GO:0015031">
    <property type="term" value="P:protein transport"/>
    <property type="evidence" value="ECO:0007669"/>
    <property type="project" value="UniProtKB-UniRule"/>
</dbReference>
<keyword evidence="5" id="KW-1003">Cell membrane</keyword>
<keyword evidence="5" id="KW-0813">Transport</keyword>